<keyword evidence="8" id="KW-1015">Disulfide bond</keyword>
<dbReference type="GO" id="GO:0006629">
    <property type="term" value="P:lipid metabolic process"/>
    <property type="evidence" value="ECO:0007669"/>
    <property type="project" value="TreeGrafter"/>
</dbReference>
<dbReference type="Gene3D" id="2.40.128.20">
    <property type="match status" value="1"/>
</dbReference>
<keyword evidence="10" id="KW-0873">Pyrrolidone carboxylic acid</keyword>
<evidence type="ECO:0000256" key="4">
    <source>
        <dbReference type="ARBA" id="ARBA00022448"/>
    </source>
</evidence>
<dbReference type="InterPro" id="IPR012674">
    <property type="entry name" value="Calycin"/>
</dbReference>
<dbReference type="InterPro" id="IPR022271">
    <property type="entry name" value="Lipocalin_ApoD"/>
</dbReference>
<dbReference type="Ensembl" id="ENSCCRT00015072244.1">
    <property type="protein sequence ID" value="ENSCCRP00015069985.1"/>
    <property type="gene ID" value="ENSCCRG00015028365.1"/>
</dbReference>
<keyword evidence="7" id="KW-0446">Lipid-binding</keyword>
<feature type="chain" id="PRO_5034409857" description="Apolipoprotein D" evidence="11">
    <location>
        <begin position="20"/>
        <end position="201"/>
    </location>
</feature>
<comment type="subcellular location">
    <subcellularLocation>
        <location evidence="1">Secreted</location>
    </subcellularLocation>
</comment>
<dbReference type="Proteomes" id="UP000694700">
    <property type="component" value="Unplaced"/>
</dbReference>
<evidence type="ECO:0000256" key="11">
    <source>
        <dbReference type="PIRNR" id="PIRNR036893"/>
    </source>
</evidence>
<dbReference type="PRINTS" id="PR01219">
    <property type="entry name" value="APOLIPOPROTD"/>
</dbReference>
<evidence type="ECO:0000256" key="2">
    <source>
        <dbReference type="ARBA" id="ARBA00006889"/>
    </source>
</evidence>
<dbReference type="PRINTS" id="PR00179">
    <property type="entry name" value="LIPOCALIN"/>
</dbReference>
<dbReference type="GO" id="GO:0042246">
    <property type="term" value="P:tissue regeneration"/>
    <property type="evidence" value="ECO:0007669"/>
    <property type="project" value="InterPro"/>
</dbReference>
<proteinExistence type="inferred from homology"/>
<dbReference type="GO" id="GO:0005576">
    <property type="term" value="C:extracellular region"/>
    <property type="evidence" value="ECO:0007669"/>
    <property type="project" value="UniProtKB-SubCell"/>
</dbReference>
<evidence type="ECO:0000256" key="7">
    <source>
        <dbReference type="ARBA" id="ARBA00023121"/>
    </source>
</evidence>
<dbReference type="PANTHER" id="PTHR10612:SF58">
    <property type="entry name" value="APOLIPOPROTEIN D"/>
    <property type="match status" value="1"/>
</dbReference>
<dbReference type="InterPro" id="IPR022272">
    <property type="entry name" value="Lipocalin_CS"/>
</dbReference>
<protein>
    <recommendedName>
        <fullName evidence="3">Apolipoprotein D</fullName>
    </recommendedName>
</protein>
<feature type="signal peptide" evidence="11">
    <location>
        <begin position="1"/>
        <end position="19"/>
    </location>
</feature>
<evidence type="ECO:0000256" key="9">
    <source>
        <dbReference type="ARBA" id="ARBA00023180"/>
    </source>
</evidence>
<dbReference type="CDD" id="cd19437">
    <property type="entry name" value="lipocalin_apoD-like"/>
    <property type="match status" value="1"/>
</dbReference>
<dbReference type="InterPro" id="IPR000566">
    <property type="entry name" value="Lipocln_cytosolic_FA-bd_dom"/>
</dbReference>
<keyword evidence="4" id="KW-0813">Transport</keyword>
<dbReference type="Pfam" id="PF08212">
    <property type="entry name" value="Lipocalin_2"/>
    <property type="match status" value="1"/>
</dbReference>
<dbReference type="GO" id="GO:0005737">
    <property type="term" value="C:cytoplasm"/>
    <property type="evidence" value="ECO:0007669"/>
    <property type="project" value="TreeGrafter"/>
</dbReference>
<dbReference type="PANTHER" id="PTHR10612">
    <property type="entry name" value="APOLIPOPROTEIN D"/>
    <property type="match status" value="1"/>
</dbReference>
<evidence type="ECO:0000256" key="1">
    <source>
        <dbReference type="ARBA" id="ARBA00004613"/>
    </source>
</evidence>
<sequence length="201" mass="22655">MQALQVLSLTLLSVLAVSAQSIGSGKCPQPPVQQNFDLTKYMGRWYEITKIPARFQLGDCCQAIYTLSDGIVLVRNEQLLNGAYSFTEGTAKIADASEPAKLEVRFFEDAPPAPYWVLATDYDTYTLVYSCSDSAGPFYTEYSWIISRTRTLPKETVSELLDILKSHGISTDSFTETDQRPELCNALLLQHSHQCQYRWFL</sequence>
<keyword evidence="5" id="KW-0964">Secreted</keyword>
<dbReference type="GO" id="GO:0006869">
    <property type="term" value="P:lipid transport"/>
    <property type="evidence" value="ECO:0007669"/>
    <property type="project" value="InterPro"/>
</dbReference>
<keyword evidence="9" id="KW-0325">Glycoprotein</keyword>
<dbReference type="AlphaFoldDB" id="A0A8C1WPE5"/>
<dbReference type="PROSITE" id="PS00213">
    <property type="entry name" value="LIPOCALIN"/>
    <property type="match status" value="1"/>
</dbReference>
<evidence type="ECO:0000256" key="5">
    <source>
        <dbReference type="ARBA" id="ARBA00022525"/>
    </source>
</evidence>
<name>A0A8C1WPE5_CYPCA</name>
<evidence type="ECO:0000256" key="3">
    <source>
        <dbReference type="ARBA" id="ARBA00019890"/>
    </source>
</evidence>
<dbReference type="SUPFAM" id="SSF50814">
    <property type="entry name" value="Lipocalins"/>
    <property type="match status" value="1"/>
</dbReference>
<evidence type="ECO:0000313" key="13">
    <source>
        <dbReference type="Ensembl" id="ENSCCRP00015069985.1"/>
    </source>
</evidence>
<dbReference type="GO" id="GO:0008289">
    <property type="term" value="F:lipid binding"/>
    <property type="evidence" value="ECO:0007669"/>
    <property type="project" value="UniProtKB-KW"/>
</dbReference>
<evidence type="ECO:0000256" key="10">
    <source>
        <dbReference type="ARBA" id="ARBA00023283"/>
    </source>
</evidence>
<comment type="similarity">
    <text evidence="2 11">Belongs to the calycin superfamily. Lipocalin family.</text>
</comment>
<evidence type="ECO:0000259" key="12">
    <source>
        <dbReference type="Pfam" id="PF08212"/>
    </source>
</evidence>
<reference evidence="13" key="1">
    <citation type="submission" date="2025-08" db="UniProtKB">
        <authorList>
            <consortium name="Ensembl"/>
        </authorList>
    </citation>
    <scope>IDENTIFICATION</scope>
</reference>
<dbReference type="FunFam" id="2.40.128.20:FF:000003">
    <property type="entry name" value="Apolipoprotein D"/>
    <property type="match status" value="1"/>
</dbReference>
<dbReference type="GO" id="GO:0000302">
    <property type="term" value="P:response to reactive oxygen species"/>
    <property type="evidence" value="ECO:0007669"/>
    <property type="project" value="TreeGrafter"/>
</dbReference>
<accession>A0A8C1WPE5</accession>
<evidence type="ECO:0000256" key="8">
    <source>
        <dbReference type="ARBA" id="ARBA00023157"/>
    </source>
</evidence>
<dbReference type="PIRSF" id="PIRSF036893">
    <property type="entry name" value="Lipocalin_ApoD"/>
    <property type="match status" value="1"/>
</dbReference>
<organism evidence="13 14">
    <name type="scientific">Cyprinus carpio</name>
    <name type="common">Common carp</name>
    <dbReference type="NCBI Taxonomy" id="7962"/>
    <lineage>
        <taxon>Eukaryota</taxon>
        <taxon>Metazoa</taxon>
        <taxon>Chordata</taxon>
        <taxon>Craniata</taxon>
        <taxon>Vertebrata</taxon>
        <taxon>Euteleostomi</taxon>
        <taxon>Actinopterygii</taxon>
        <taxon>Neopterygii</taxon>
        <taxon>Teleostei</taxon>
        <taxon>Ostariophysi</taxon>
        <taxon>Cypriniformes</taxon>
        <taxon>Cyprinidae</taxon>
        <taxon>Cyprininae</taxon>
        <taxon>Cyprinus</taxon>
    </lineage>
</organism>
<dbReference type="GO" id="GO:0007420">
    <property type="term" value="P:brain development"/>
    <property type="evidence" value="ECO:0007669"/>
    <property type="project" value="InterPro"/>
</dbReference>
<keyword evidence="6 11" id="KW-0732">Signal</keyword>
<dbReference type="InterPro" id="IPR002969">
    <property type="entry name" value="ApolipopD"/>
</dbReference>
<evidence type="ECO:0000256" key="6">
    <source>
        <dbReference type="ARBA" id="ARBA00022729"/>
    </source>
</evidence>
<feature type="domain" description="Lipocalin/cytosolic fatty-acid binding" evidence="12">
    <location>
        <begin position="36"/>
        <end position="178"/>
    </location>
</feature>
<evidence type="ECO:0000313" key="14">
    <source>
        <dbReference type="Proteomes" id="UP000694700"/>
    </source>
</evidence>